<dbReference type="Pfam" id="PF00392">
    <property type="entry name" value="GntR"/>
    <property type="match status" value="1"/>
</dbReference>
<proteinExistence type="predicted"/>
<dbReference type="InterPro" id="IPR008920">
    <property type="entry name" value="TF_FadR/GntR_C"/>
</dbReference>
<keyword evidence="1" id="KW-0805">Transcription regulation</keyword>
<dbReference type="PROSITE" id="PS50949">
    <property type="entry name" value="HTH_GNTR"/>
    <property type="match status" value="1"/>
</dbReference>
<dbReference type="PANTHER" id="PTHR43537">
    <property type="entry name" value="TRANSCRIPTIONAL REGULATOR, GNTR FAMILY"/>
    <property type="match status" value="1"/>
</dbReference>
<dbReference type="EMBL" id="AP019791">
    <property type="protein sequence ID" value="BBL80267.1"/>
    <property type="molecule type" value="Genomic_DNA"/>
</dbReference>
<dbReference type="InterPro" id="IPR036390">
    <property type="entry name" value="WH_DNA-bd_sf"/>
</dbReference>
<keyword evidence="6" id="KW-1185">Reference proteome</keyword>
<evidence type="ECO:0000256" key="1">
    <source>
        <dbReference type="ARBA" id="ARBA00023015"/>
    </source>
</evidence>
<feature type="domain" description="HTH gntR-type" evidence="4">
    <location>
        <begin position="1"/>
        <end position="66"/>
    </location>
</feature>
<evidence type="ECO:0000313" key="5">
    <source>
        <dbReference type="EMBL" id="BBL80267.1"/>
    </source>
</evidence>
<gene>
    <name evidence="5" type="ORF">RxyAA322_21210</name>
</gene>
<dbReference type="SMART" id="SM00345">
    <property type="entry name" value="HTH_GNTR"/>
    <property type="match status" value="1"/>
</dbReference>
<reference evidence="5" key="1">
    <citation type="journal article" date="2019" name="Microbiol. Resour. Announc.">
        <title>Complete Genome Sequence of Rubrobacter xylanophilus Strain AA3-22, Isolated from Arima Onsen in Japan.</title>
        <authorList>
            <person name="Tomariguchi N."/>
            <person name="Miyazaki K."/>
        </authorList>
    </citation>
    <scope>NUCLEOTIDE SEQUENCE [LARGE SCALE GENOMIC DNA]</scope>
    <source>
        <strain evidence="5">AA3-22</strain>
    </source>
</reference>
<evidence type="ECO:0000259" key="4">
    <source>
        <dbReference type="PROSITE" id="PS50949"/>
    </source>
</evidence>
<dbReference type="SUPFAM" id="SSF48008">
    <property type="entry name" value="GntR ligand-binding domain-like"/>
    <property type="match status" value="1"/>
</dbReference>
<dbReference type="GO" id="GO:0003700">
    <property type="term" value="F:DNA-binding transcription factor activity"/>
    <property type="evidence" value="ECO:0007669"/>
    <property type="project" value="InterPro"/>
</dbReference>
<dbReference type="InterPro" id="IPR000524">
    <property type="entry name" value="Tscrpt_reg_HTH_GntR"/>
</dbReference>
<protein>
    <submittedName>
        <fullName evidence="5">GntR family transcriptional regulator</fullName>
    </submittedName>
</protein>
<keyword evidence="3" id="KW-0804">Transcription</keyword>
<evidence type="ECO:0000256" key="3">
    <source>
        <dbReference type="ARBA" id="ARBA00023163"/>
    </source>
</evidence>
<dbReference type="InterPro" id="IPR011711">
    <property type="entry name" value="GntR_C"/>
</dbReference>
<dbReference type="PANTHER" id="PTHR43537:SF5">
    <property type="entry name" value="UXU OPERON TRANSCRIPTIONAL REGULATOR"/>
    <property type="match status" value="1"/>
</dbReference>
<accession>A0A510HNS5</accession>
<evidence type="ECO:0000256" key="2">
    <source>
        <dbReference type="ARBA" id="ARBA00023125"/>
    </source>
</evidence>
<dbReference type="SMART" id="SM00895">
    <property type="entry name" value="FCD"/>
    <property type="match status" value="1"/>
</dbReference>
<organism evidence="5 6">
    <name type="scientific">Rubrobacter xylanophilus</name>
    <dbReference type="NCBI Taxonomy" id="49319"/>
    <lineage>
        <taxon>Bacteria</taxon>
        <taxon>Bacillati</taxon>
        <taxon>Actinomycetota</taxon>
        <taxon>Rubrobacteria</taxon>
        <taxon>Rubrobacterales</taxon>
        <taxon>Rubrobacteraceae</taxon>
        <taxon>Rubrobacter</taxon>
    </lineage>
</organism>
<name>A0A510HNS5_9ACTN</name>
<dbReference type="CDD" id="cd07377">
    <property type="entry name" value="WHTH_GntR"/>
    <property type="match status" value="1"/>
</dbReference>
<dbReference type="SUPFAM" id="SSF46785">
    <property type="entry name" value="Winged helix' DNA-binding domain"/>
    <property type="match status" value="1"/>
</dbReference>
<dbReference type="AlphaFoldDB" id="A0A510HNS5"/>
<dbReference type="Pfam" id="PF07729">
    <property type="entry name" value="FCD"/>
    <property type="match status" value="1"/>
</dbReference>
<dbReference type="GO" id="GO:0003677">
    <property type="term" value="F:DNA binding"/>
    <property type="evidence" value="ECO:0007669"/>
    <property type="project" value="UniProtKB-KW"/>
</dbReference>
<keyword evidence="2" id="KW-0238">DNA-binding</keyword>
<evidence type="ECO:0000313" key="6">
    <source>
        <dbReference type="Proteomes" id="UP000318065"/>
    </source>
</evidence>
<dbReference type="Gene3D" id="1.20.120.530">
    <property type="entry name" value="GntR ligand-binding domain-like"/>
    <property type="match status" value="1"/>
</dbReference>
<dbReference type="PRINTS" id="PR00035">
    <property type="entry name" value="HTHGNTR"/>
</dbReference>
<dbReference type="Proteomes" id="UP000318065">
    <property type="component" value="Chromosome"/>
</dbReference>
<dbReference type="InterPro" id="IPR036388">
    <property type="entry name" value="WH-like_DNA-bd_sf"/>
</dbReference>
<dbReference type="Gene3D" id="1.10.10.10">
    <property type="entry name" value="Winged helix-like DNA-binding domain superfamily/Winged helix DNA-binding domain"/>
    <property type="match status" value="1"/>
</dbReference>
<sequence length="226" mass="25546">MSDVAYEKLYCDITGGRLQPNERLIELDIARELGVSRAAVRNALIRLEQEGLVKREPNRGARVRLVSEEEAVEILEARMALECVAVRHAALNRTQEDLAELRDLLSRMESRVREGDLLGASEVNGQFHRRLIEISDHATISRLLKMLNSQLIRFQYRTILTPGRPASSLAEHRAIFEAVESGDPDRAEKAMRKHLSGVTEALRQAAAQLPPRTPRTPRCICSRQYC</sequence>